<reference evidence="2 3" key="1">
    <citation type="submission" date="2024-02" db="EMBL/GenBank/DDBJ databases">
        <authorList>
            <person name="Grouzdev D."/>
        </authorList>
    </citation>
    <scope>NUCLEOTIDE SEQUENCE [LARGE SCALE GENOMIC DNA]</scope>
    <source>
        <strain evidence="2 3">9N</strain>
    </source>
</reference>
<dbReference type="CDD" id="cd13840">
    <property type="entry name" value="SMBP_like"/>
    <property type="match status" value="1"/>
</dbReference>
<name>A0ABU7XHX1_9HYPH</name>
<sequence>MAMITRRLTIALMGFWLALFAAPQVVLAANEHLEQAISETKKAIEYGEEPHHASSFIEHVENAIGHAESAQKQEPSLHIERGIKHLRSAKKIAYDTHSTRRLKAAAKHAKKALSEFEAVK</sequence>
<keyword evidence="3" id="KW-1185">Reference proteome</keyword>
<evidence type="ECO:0000256" key="1">
    <source>
        <dbReference type="SAM" id="SignalP"/>
    </source>
</evidence>
<dbReference type="InterPro" id="IPR031877">
    <property type="entry name" value="SmbP"/>
</dbReference>
<feature type="signal peptide" evidence="1">
    <location>
        <begin position="1"/>
        <end position="28"/>
    </location>
</feature>
<keyword evidence="1" id="KW-0732">Signal</keyword>
<dbReference type="EMBL" id="JAZHYN010000024">
    <property type="protein sequence ID" value="MEF3366800.1"/>
    <property type="molecule type" value="Genomic_DNA"/>
</dbReference>
<evidence type="ECO:0000313" key="3">
    <source>
        <dbReference type="Proteomes" id="UP001350748"/>
    </source>
</evidence>
<dbReference type="Pfam" id="PF16785">
    <property type="entry name" value="SMBP"/>
    <property type="match status" value="1"/>
</dbReference>
<gene>
    <name evidence="2" type="primary">smbP</name>
    <name evidence="2" type="ORF">V3H18_09670</name>
</gene>
<dbReference type="Gene3D" id="1.20.120.660">
    <property type="entry name" value="IL-4 antagonist (De novo design) like domain"/>
    <property type="match status" value="1"/>
</dbReference>
<organism evidence="2 3">
    <name type="scientific">Methylocystis borbori</name>
    <dbReference type="NCBI Taxonomy" id="3118750"/>
    <lineage>
        <taxon>Bacteria</taxon>
        <taxon>Pseudomonadati</taxon>
        <taxon>Pseudomonadota</taxon>
        <taxon>Alphaproteobacteria</taxon>
        <taxon>Hyphomicrobiales</taxon>
        <taxon>Methylocystaceae</taxon>
        <taxon>Methylocystis</taxon>
    </lineage>
</organism>
<comment type="caution">
    <text evidence="2">The sequence shown here is derived from an EMBL/GenBank/DDBJ whole genome shotgun (WGS) entry which is preliminary data.</text>
</comment>
<dbReference type="RefSeq" id="WP_332081820.1">
    <property type="nucleotide sequence ID" value="NZ_JAZHYN010000024.1"/>
</dbReference>
<accession>A0ABU7XHX1</accession>
<dbReference type="Proteomes" id="UP001350748">
    <property type="component" value="Unassembled WGS sequence"/>
</dbReference>
<evidence type="ECO:0000313" key="2">
    <source>
        <dbReference type="EMBL" id="MEF3366800.1"/>
    </source>
</evidence>
<proteinExistence type="predicted"/>
<protein>
    <submittedName>
        <fullName evidence="2">Small metal-binding protein SmbP</fullName>
    </submittedName>
</protein>
<feature type="chain" id="PRO_5046080785" evidence="1">
    <location>
        <begin position="29"/>
        <end position="120"/>
    </location>
</feature>